<dbReference type="Proteomes" id="UP001215598">
    <property type="component" value="Unassembled WGS sequence"/>
</dbReference>
<keyword evidence="2" id="KW-1185">Reference proteome</keyword>
<gene>
    <name evidence="1" type="ORF">B0H16DRAFT_1558092</name>
</gene>
<protein>
    <submittedName>
        <fullName evidence="1">Uncharacterized protein</fullName>
    </submittedName>
</protein>
<dbReference type="AlphaFoldDB" id="A0AAD7ILD5"/>
<name>A0AAD7ILD5_9AGAR</name>
<accession>A0AAD7ILD5</accession>
<reference evidence="1" key="1">
    <citation type="submission" date="2023-03" db="EMBL/GenBank/DDBJ databases">
        <title>Massive genome expansion in bonnet fungi (Mycena s.s.) driven by repeated elements and novel gene families across ecological guilds.</title>
        <authorList>
            <consortium name="Lawrence Berkeley National Laboratory"/>
            <person name="Harder C.B."/>
            <person name="Miyauchi S."/>
            <person name="Viragh M."/>
            <person name="Kuo A."/>
            <person name="Thoen E."/>
            <person name="Andreopoulos B."/>
            <person name="Lu D."/>
            <person name="Skrede I."/>
            <person name="Drula E."/>
            <person name="Henrissat B."/>
            <person name="Morin E."/>
            <person name="Kohler A."/>
            <person name="Barry K."/>
            <person name="LaButti K."/>
            <person name="Morin E."/>
            <person name="Salamov A."/>
            <person name="Lipzen A."/>
            <person name="Mereny Z."/>
            <person name="Hegedus B."/>
            <person name="Baldrian P."/>
            <person name="Stursova M."/>
            <person name="Weitz H."/>
            <person name="Taylor A."/>
            <person name="Grigoriev I.V."/>
            <person name="Nagy L.G."/>
            <person name="Martin F."/>
            <person name="Kauserud H."/>
        </authorList>
    </citation>
    <scope>NUCLEOTIDE SEQUENCE</scope>
    <source>
        <strain evidence="1">CBHHK182m</strain>
    </source>
</reference>
<proteinExistence type="predicted"/>
<evidence type="ECO:0000313" key="1">
    <source>
        <dbReference type="EMBL" id="KAJ7745749.1"/>
    </source>
</evidence>
<sequence length="542" mass="60053">MNENDDLAADIRALTTLLSRVAKQATQPTSVDNLDEPQADKDARRSFHHVAVLLSGSAVLGVTGSSSSGSFTLFGAREWSSPPSTDSKFAPLATCNPQRTESDTRIKLSHTDDVRPLAEIFQDSNRIVPLSQHILDVTLYPTLDESDRERARMHILRRSFTKFSRSLYQPGKFFNLAASENRWWTLLENIRVDDISAENPPVRCHVRSVGRWAWNILARGLVPSTGEVSLTATTMKRVLETVVKVLQRIHEKVGKTKEEKSWEGTTLDDLLLTLSSLLYGSKIIQLALSNASISNMLLASRKSEELVPDDDEDDLSAQRDGPFIYRSIEAVVAWHRAIGVLAASPVLSRRIPISFQLITAPPPPADLTPFFKLIDEASPSIPAELRTELEKRFVDEGLMTDAGESLDFPGSTHCEAILMGFMLESNTEDPSPIRHTSNVIGVTKKCCYCCDKLAAILNASSRFQGSIKTPGSHGFITPWSPPAGIPDKVLLELRNDLMGHLRKFVSLRSNHRSPSSEEGPDTLELTEEDMKLLDSHVHLTEL</sequence>
<organism evidence="1 2">
    <name type="scientific">Mycena metata</name>
    <dbReference type="NCBI Taxonomy" id="1033252"/>
    <lineage>
        <taxon>Eukaryota</taxon>
        <taxon>Fungi</taxon>
        <taxon>Dikarya</taxon>
        <taxon>Basidiomycota</taxon>
        <taxon>Agaricomycotina</taxon>
        <taxon>Agaricomycetes</taxon>
        <taxon>Agaricomycetidae</taxon>
        <taxon>Agaricales</taxon>
        <taxon>Marasmiineae</taxon>
        <taxon>Mycenaceae</taxon>
        <taxon>Mycena</taxon>
    </lineage>
</organism>
<dbReference type="Pfam" id="PF14441">
    <property type="entry name" value="OTT_1508_deam"/>
    <property type="match status" value="1"/>
</dbReference>
<dbReference type="InterPro" id="IPR027796">
    <property type="entry name" value="OTT_1508_deam-like"/>
</dbReference>
<dbReference type="EMBL" id="JARKIB010000082">
    <property type="protein sequence ID" value="KAJ7745749.1"/>
    <property type="molecule type" value="Genomic_DNA"/>
</dbReference>
<comment type="caution">
    <text evidence="1">The sequence shown here is derived from an EMBL/GenBank/DDBJ whole genome shotgun (WGS) entry which is preliminary data.</text>
</comment>
<evidence type="ECO:0000313" key="2">
    <source>
        <dbReference type="Proteomes" id="UP001215598"/>
    </source>
</evidence>